<dbReference type="Pfam" id="PF00924">
    <property type="entry name" value="MS_channel_2nd"/>
    <property type="match status" value="1"/>
</dbReference>
<evidence type="ECO:0000313" key="11">
    <source>
        <dbReference type="EMBL" id="TGY88624.1"/>
    </source>
</evidence>
<keyword evidence="4 7" id="KW-0812">Transmembrane</keyword>
<evidence type="ECO:0000256" key="3">
    <source>
        <dbReference type="ARBA" id="ARBA00022475"/>
    </source>
</evidence>
<dbReference type="Gene3D" id="1.10.287.1260">
    <property type="match status" value="1"/>
</dbReference>
<feature type="domain" description="Mechanosensitive ion channel transmembrane helices 2/3" evidence="10">
    <location>
        <begin position="65"/>
        <end position="106"/>
    </location>
</feature>
<keyword evidence="3" id="KW-1003">Cell membrane</keyword>
<evidence type="ECO:0000256" key="2">
    <source>
        <dbReference type="ARBA" id="ARBA00008017"/>
    </source>
</evidence>
<dbReference type="OrthoDB" id="9814206at2"/>
<evidence type="ECO:0000259" key="9">
    <source>
        <dbReference type="Pfam" id="PF21082"/>
    </source>
</evidence>
<feature type="transmembrane region" description="Helical" evidence="7">
    <location>
        <begin position="20"/>
        <end position="41"/>
    </location>
</feature>
<evidence type="ECO:0000259" key="8">
    <source>
        <dbReference type="Pfam" id="PF00924"/>
    </source>
</evidence>
<evidence type="ECO:0000256" key="4">
    <source>
        <dbReference type="ARBA" id="ARBA00022692"/>
    </source>
</evidence>
<dbReference type="Pfam" id="PF21082">
    <property type="entry name" value="MS_channel_3rd"/>
    <property type="match status" value="1"/>
</dbReference>
<dbReference type="Gene3D" id="2.30.30.60">
    <property type="match status" value="1"/>
</dbReference>
<dbReference type="Pfam" id="PF21088">
    <property type="entry name" value="MS_channel_1st"/>
    <property type="match status" value="1"/>
</dbReference>
<dbReference type="InterPro" id="IPR011066">
    <property type="entry name" value="MscS_channel_C_sf"/>
</dbReference>
<keyword evidence="7" id="KW-0406">Ion transport</keyword>
<dbReference type="InterPro" id="IPR049142">
    <property type="entry name" value="MS_channel_1st"/>
</dbReference>
<dbReference type="InterPro" id="IPR011014">
    <property type="entry name" value="MscS_channel_TM-2"/>
</dbReference>
<feature type="domain" description="Mechanosensitive ion channel MscS" evidence="8">
    <location>
        <begin position="108"/>
        <end position="173"/>
    </location>
</feature>
<dbReference type="InterPro" id="IPR049278">
    <property type="entry name" value="MS_channel_C"/>
</dbReference>
<keyword evidence="5 7" id="KW-1133">Transmembrane helix</keyword>
<name>A0A4S2GZT3_9PROT</name>
<comment type="similarity">
    <text evidence="2 7">Belongs to the MscS (TC 1.A.23) family.</text>
</comment>
<dbReference type="SUPFAM" id="SSF82689">
    <property type="entry name" value="Mechanosensitive channel protein MscS (YggB), C-terminal domain"/>
    <property type="match status" value="1"/>
</dbReference>
<dbReference type="Gene3D" id="3.30.70.100">
    <property type="match status" value="1"/>
</dbReference>
<dbReference type="AlphaFoldDB" id="A0A4S2GZT3"/>
<evidence type="ECO:0000259" key="10">
    <source>
        <dbReference type="Pfam" id="PF21088"/>
    </source>
</evidence>
<feature type="transmembrane region" description="Helical" evidence="7">
    <location>
        <begin position="62"/>
        <end position="84"/>
    </location>
</feature>
<keyword evidence="12" id="KW-1185">Reference proteome</keyword>
<dbReference type="SUPFAM" id="SSF50182">
    <property type="entry name" value="Sm-like ribonucleoproteins"/>
    <property type="match status" value="1"/>
</dbReference>
<evidence type="ECO:0000256" key="6">
    <source>
        <dbReference type="ARBA" id="ARBA00023136"/>
    </source>
</evidence>
<comment type="caution">
    <text evidence="7">Lacks conserved residue(s) required for the propagation of feature annotation.</text>
</comment>
<feature type="transmembrane region" description="Helical" evidence="7">
    <location>
        <begin position="90"/>
        <end position="121"/>
    </location>
</feature>
<feature type="domain" description="Mechanosensitive ion channel MscS C-terminal" evidence="9">
    <location>
        <begin position="181"/>
        <end position="262"/>
    </location>
</feature>
<dbReference type="PANTHER" id="PTHR30221:SF1">
    <property type="entry name" value="SMALL-CONDUCTANCE MECHANOSENSITIVE CHANNEL"/>
    <property type="match status" value="1"/>
</dbReference>
<evidence type="ECO:0000256" key="7">
    <source>
        <dbReference type="RuleBase" id="RU369025"/>
    </source>
</evidence>
<dbReference type="Proteomes" id="UP000308054">
    <property type="component" value="Unassembled WGS sequence"/>
</dbReference>
<dbReference type="EMBL" id="SRXW01000003">
    <property type="protein sequence ID" value="TGY88624.1"/>
    <property type="molecule type" value="Genomic_DNA"/>
</dbReference>
<keyword evidence="7" id="KW-0813">Transport</keyword>
<proteinExistence type="inferred from homology"/>
<evidence type="ECO:0000313" key="12">
    <source>
        <dbReference type="Proteomes" id="UP000308054"/>
    </source>
</evidence>
<comment type="subunit">
    <text evidence="7">Homoheptamer.</text>
</comment>
<dbReference type="GO" id="GO:0008381">
    <property type="term" value="F:mechanosensitive monoatomic ion channel activity"/>
    <property type="evidence" value="ECO:0007669"/>
    <property type="project" value="InterPro"/>
</dbReference>
<protein>
    <recommendedName>
        <fullName evidence="7">Small-conductance mechanosensitive channel</fullName>
    </recommendedName>
</protein>
<evidence type="ECO:0000256" key="5">
    <source>
        <dbReference type="ARBA" id="ARBA00022989"/>
    </source>
</evidence>
<dbReference type="InterPro" id="IPR023408">
    <property type="entry name" value="MscS_beta-dom_sf"/>
</dbReference>
<comment type="function">
    <text evidence="7">Mechanosensitive channel that participates in the regulation of osmotic pressure changes within the cell, opening in response to stretch forces in the membrane lipid bilayer, without the need for other proteins. Contributes to normal resistance to hypoosmotic shock. Forms an ion channel of 1.0 nanosiemens conductance with a slight preference for anions.</text>
</comment>
<keyword evidence="7" id="KW-0997">Cell inner membrane</keyword>
<keyword evidence="7" id="KW-0407">Ion channel</keyword>
<dbReference type="SUPFAM" id="SSF82861">
    <property type="entry name" value="Mechanosensitive channel protein MscS (YggB), transmembrane region"/>
    <property type="match status" value="1"/>
</dbReference>
<comment type="caution">
    <text evidence="11">The sequence shown here is derived from an EMBL/GenBank/DDBJ whole genome shotgun (WGS) entry which is preliminary data.</text>
</comment>
<dbReference type="GO" id="GO:0005886">
    <property type="term" value="C:plasma membrane"/>
    <property type="evidence" value="ECO:0007669"/>
    <property type="project" value="UniProtKB-SubCell"/>
</dbReference>
<dbReference type="PANTHER" id="PTHR30221">
    <property type="entry name" value="SMALL-CONDUCTANCE MECHANOSENSITIVE CHANNEL"/>
    <property type="match status" value="1"/>
</dbReference>
<accession>A0A4S2GZT3</accession>
<evidence type="ECO:0000256" key="1">
    <source>
        <dbReference type="ARBA" id="ARBA00004651"/>
    </source>
</evidence>
<reference evidence="11 12" key="1">
    <citation type="journal article" date="2017" name="Int. J. Syst. Evol. Microbiol.">
        <title>Marinicauda algicola sp. nov., isolated from a marine red alga Rhodosorus marinus.</title>
        <authorList>
            <person name="Jeong S.E."/>
            <person name="Jeon S.H."/>
            <person name="Chun B.H."/>
            <person name="Kim D.W."/>
            <person name="Jeon C.O."/>
        </authorList>
    </citation>
    <scope>NUCLEOTIDE SEQUENCE [LARGE SCALE GENOMIC DNA]</scope>
    <source>
        <strain evidence="11 12">JCM 31718</strain>
    </source>
</reference>
<dbReference type="InterPro" id="IPR010920">
    <property type="entry name" value="LSM_dom_sf"/>
</dbReference>
<comment type="subcellular location">
    <subcellularLocation>
        <location evidence="7">Cell inner membrane</location>
        <topology evidence="7">Multi-pass membrane protein</topology>
    </subcellularLocation>
    <subcellularLocation>
        <location evidence="1">Cell membrane</location>
        <topology evidence="1">Multi-pass membrane protein</topology>
    </subcellularLocation>
</comment>
<keyword evidence="6 7" id="KW-0472">Membrane</keyword>
<sequence length="274" mass="29903">MEGFDAGQVAEYVVRVGADVVLNVILAALILVVGLFVAGLVGRNLRKALSKNERVDQTLASLFSNIARYGIIVVVIVAVLGRFGVETTSIVAALGAAVLAIGLALQGTLSNVAAGVMIVLFRPFKLGDFVEIAGVTGTVKEITLFFTELNSVDNKQLIVPNGQAWGNVITNFSAYPTRRADFTFSISYDDDIDKAQRVIREVFEADERVLKDPELFCEVSAHGGSSIDLTVRAWTRAEDLWPVHFHMLKAVKQAFDREGIEIPYPHQVEIQKRA</sequence>
<dbReference type="InterPro" id="IPR045275">
    <property type="entry name" value="MscS_archaea/bacteria_type"/>
</dbReference>
<organism evidence="11 12">
    <name type="scientific">Marinicauda algicola</name>
    <dbReference type="NCBI Taxonomy" id="2029849"/>
    <lineage>
        <taxon>Bacteria</taxon>
        <taxon>Pseudomonadati</taxon>
        <taxon>Pseudomonadota</taxon>
        <taxon>Alphaproteobacteria</taxon>
        <taxon>Maricaulales</taxon>
        <taxon>Maricaulaceae</taxon>
        <taxon>Marinicauda</taxon>
    </lineage>
</organism>
<dbReference type="InterPro" id="IPR006685">
    <property type="entry name" value="MscS_channel_2nd"/>
</dbReference>
<gene>
    <name evidence="11" type="ORF">E5163_09965</name>
</gene>